<evidence type="ECO:0000256" key="2">
    <source>
        <dbReference type="ARBA" id="ARBA00022630"/>
    </source>
</evidence>
<evidence type="ECO:0000256" key="1">
    <source>
        <dbReference type="ARBA" id="ARBA00001974"/>
    </source>
</evidence>
<dbReference type="EMBL" id="NRRU01000008">
    <property type="protein sequence ID" value="MBK1711890.1"/>
    <property type="molecule type" value="Genomic_DNA"/>
</dbReference>
<comment type="caution">
    <text evidence="5">The sequence shown here is derived from an EMBL/GenBank/DDBJ whole genome shotgun (WGS) entry which is preliminary data.</text>
</comment>
<dbReference type="PANTHER" id="PTHR43260:SF1">
    <property type="entry name" value="KSDD-LIKE STEROID DEHYDROGENASE RV0785"/>
    <property type="match status" value="1"/>
</dbReference>
<dbReference type="PANTHER" id="PTHR43260">
    <property type="entry name" value="3-KETOSTEROID-DELTA-1-DEHYDROGENASE"/>
    <property type="match status" value="1"/>
</dbReference>
<evidence type="ECO:0000259" key="4">
    <source>
        <dbReference type="Pfam" id="PF00890"/>
    </source>
</evidence>
<organism evidence="5 6">
    <name type="scientific">Rubrivivax gelatinosus</name>
    <name type="common">Rhodocyclus gelatinosus</name>
    <name type="synonym">Rhodopseudomonas gelatinosa</name>
    <dbReference type="NCBI Taxonomy" id="28068"/>
    <lineage>
        <taxon>Bacteria</taxon>
        <taxon>Pseudomonadati</taxon>
        <taxon>Pseudomonadota</taxon>
        <taxon>Betaproteobacteria</taxon>
        <taxon>Burkholderiales</taxon>
        <taxon>Sphaerotilaceae</taxon>
        <taxon>Rubrivivax</taxon>
    </lineage>
</organism>
<dbReference type="PIRSF" id="PIRSF036654">
    <property type="entry name" value="UCP036654"/>
    <property type="match status" value="1"/>
</dbReference>
<protein>
    <submittedName>
        <fullName evidence="5">FAD-binding dehydrogenase</fullName>
    </submittedName>
</protein>
<dbReference type="InterPro" id="IPR027477">
    <property type="entry name" value="Succ_DH/fumarate_Rdtase_cat_sf"/>
</dbReference>
<dbReference type="Proteomes" id="UP001041814">
    <property type="component" value="Unassembled WGS sequence"/>
</dbReference>
<comment type="cofactor">
    <cofactor evidence="1">
        <name>FAD</name>
        <dbReference type="ChEBI" id="CHEBI:57692"/>
    </cofactor>
</comment>
<dbReference type="SUPFAM" id="SSF51905">
    <property type="entry name" value="FAD/NAD(P)-binding domain"/>
    <property type="match status" value="1"/>
</dbReference>
<reference evidence="5" key="1">
    <citation type="submission" date="2017-08" db="EMBL/GenBank/DDBJ databases">
        <authorList>
            <person name="Imhoff J.F."/>
            <person name="Rahn T."/>
            <person name="Kuenzel S."/>
            <person name="Neulinger S.C."/>
        </authorList>
    </citation>
    <scope>NUCLEOTIDE SEQUENCE</scope>
    <source>
        <strain evidence="5">IM 151</strain>
    </source>
</reference>
<name>A0ABS1DRS8_RUBGE</name>
<dbReference type="InterPro" id="IPR003953">
    <property type="entry name" value="FAD-dep_OxRdtase_2_FAD-bd"/>
</dbReference>
<accession>A0ABS1DRS8</accession>
<dbReference type="RefSeq" id="WP_200377879.1">
    <property type="nucleotide sequence ID" value="NZ_NRRU01000008.1"/>
</dbReference>
<dbReference type="PRINTS" id="PR00419">
    <property type="entry name" value="ADXRDTASE"/>
</dbReference>
<dbReference type="InterPro" id="IPR014614">
    <property type="entry name" value="KsdD_DH"/>
</dbReference>
<dbReference type="InterPro" id="IPR036188">
    <property type="entry name" value="FAD/NAD-bd_sf"/>
</dbReference>
<dbReference type="Gene3D" id="3.50.50.60">
    <property type="entry name" value="FAD/NAD(P)-binding domain"/>
    <property type="match status" value="1"/>
</dbReference>
<keyword evidence="6" id="KW-1185">Reference proteome</keyword>
<evidence type="ECO:0000256" key="3">
    <source>
        <dbReference type="ARBA" id="ARBA00023002"/>
    </source>
</evidence>
<evidence type="ECO:0000313" key="6">
    <source>
        <dbReference type="Proteomes" id="UP001041814"/>
    </source>
</evidence>
<dbReference type="NCBIfam" id="NF009472">
    <property type="entry name" value="PRK12834.1"/>
    <property type="match status" value="1"/>
</dbReference>
<keyword evidence="3" id="KW-0560">Oxidoreductase</keyword>
<dbReference type="Pfam" id="PF00890">
    <property type="entry name" value="FAD_binding_2"/>
    <property type="match status" value="1"/>
</dbReference>
<evidence type="ECO:0000313" key="5">
    <source>
        <dbReference type="EMBL" id="MBK1711890.1"/>
    </source>
</evidence>
<reference evidence="5" key="2">
    <citation type="journal article" date="2020" name="Microorganisms">
        <title>Osmotic Adaptation and Compatible Solute Biosynthesis of Phototrophic Bacteria as Revealed from Genome Analyses.</title>
        <authorList>
            <person name="Imhoff J.F."/>
            <person name="Rahn T."/>
            <person name="Kunzel S."/>
            <person name="Keller A."/>
            <person name="Neulinger S.C."/>
        </authorList>
    </citation>
    <scope>NUCLEOTIDE SEQUENCE</scope>
    <source>
        <strain evidence="5">IM 151</strain>
    </source>
</reference>
<gene>
    <name evidence="5" type="ORF">CKO43_03730</name>
</gene>
<sequence>MPPAASSRTLVVGAGPAGLAAALGLLDAGHAVTLLERGPEPGGLGLHAFGGMALCGTPLQRRAGIPDSPALALADWLSFAEFDAGDVWPRRWAEHYVERCVPEVYEWLHARGLRFIPAVQWVERGDTRPGNSLPRYHVLWGTARHMTATLIAALRQHPQAARLELRLRHRVDDFSTSGGRIAGVRGVAEASAREFELEADTVIVAAGGLTGDLARVRAHWPAADGAAPRELLNGSHPHADGRLHDAAARRGARLTHLGRMWNYAAGVQHPNPQFDGHGLSLVPARSALWLDPDGQRIGPQPFVTGFDTHAMVARIAREAWPWTWQLMNRRIAVKELAASGAEHNPQIRERRVFGFLRQLVRGQPELVDELLARCPDVVQAGTLERLAERMNAVAGDKRISAQTLAAQIAPYDAQIARGPRFHDDDQLRRIEQLRRWRGDRVRTCRYQRILDPDAGPLLAVRCRILTRKSMGGLQTDLASRVLDGAGTPIAGLYAVGEAAGFGGGGASGRKSLEGSFLPGCLLTAHAAVRHITGRQEMR</sequence>
<proteinExistence type="predicted"/>
<feature type="domain" description="FAD-dependent oxidoreductase 2 FAD-binding" evidence="4">
    <location>
        <begin position="10"/>
        <end position="516"/>
    </location>
</feature>
<keyword evidence="2" id="KW-0285">Flavoprotein</keyword>
<dbReference type="Gene3D" id="3.90.700.10">
    <property type="entry name" value="Succinate dehydrogenase/fumarate reductase flavoprotein, catalytic domain"/>
    <property type="match status" value="1"/>
</dbReference>